<dbReference type="KEGG" id="vg:37618512"/>
<organismHost>
    <name type="scientific">Heterosigma akashiwo</name>
    <name type="common">Chromophytic alga</name>
    <name type="synonym">Heterosigma carterae</name>
    <dbReference type="NCBI Taxonomy" id="2829"/>
</organismHost>
<sequence>MNAEELIKEEILKKNKAQLIDFIIRNWDFNTIQNCITKLKHISEIHERPIQTDLSEQVGESYIRPRTSSSRKSRSKSKSRSRSKSRSSKRSSKKSSRDETIVDTMYDVRVYDEFEEEEKEGKSDLSNCVPIFFKEGTKKIPVMIIVFNTSTDDFELVHVSEGDCWFPSQKMLVNEDYKKKLEKVYKKIINIMKNKRGGIEEYQQKLINFVNNHPDIKKSYVTKFKQYLQSSQLSFFQKTKKLWFK</sequence>
<protein>
    <submittedName>
        <fullName evidence="2">Uncharacterized protein</fullName>
    </submittedName>
</protein>
<evidence type="ECO:0000256" key="1">
    <source>
        <dbReference type="SAM" id="MobiDB-lite"/>
    </source>
</evidence>
<organism evidence="2 3">
    <name type="scientific">Heterosigma akashiwo virus 01</name>
    <name type="common">HaV01</name>
    <dbReference type="NCBI Taxonomy" id="97195"/>
    <lineage>
        <taxon>Viruses</taxon>
        <taxon>Varidnaviria</taxon>
        <taxon>Bamfordvirae</taxon>
        <taxon>Nucleocytoviricota</taxon>
        <taxon>Megaviricetes</taxon>
        <taxon>Algavirales</taxon>
        <taxon>Phycodnaviridae</taxon>
        <taxon>Raphidovirus</taxon>
        <taxon>Raphidovirus japonicum</taxon>
    </lineage>
</organism>
<dbReference type="RefSeq" id="YP_009507528.1">
    <property type="nucleotide sequence ID" value="NC_038553.1"/>
</dbReference>
<reference evidence="2 3" key="1">
    <citation type="submission" date="2016-03" db="EMBL/GenBank/DDBJ databases">
        <title>Genome sequences of a Phycodnavirus, Heterosigma akashiwo virus strain 53.</title>
        <authorList>
            <person name="Ueki S."/>
            <person name="Ogura Y."/>
            <person name="Hayashi T."/>
        </authorList>
    </citation>
    <scope>NUCLEOTIDE SEQUENCE [LARGE SCALE GENOMIC DNA]</scope>
    <source>
        <strain evidence="2">HaV53</strain>
    </source>
</reference>
<dbReference type="Proteomes" id="UP000232488">
    <property type="component" value="Segment"/>
</dbReference>
<name>A0A1C9C593_HAV01</name>
<evidence type="ECO:0000313" key="2">
    <source>
        <dbReference type="EMBL" id="AOM63462.1"/>
    </source>
</evidence>
<accession>A0A1C9C593</accession>
<dbReference type="GeneID" id="37618512"/>
<feature type="region of interest" description="Disordered" evidence="1">
    <location>
        <begin position="56"/>
        <end position="99"/>
    </location>
</feature>
<dbReference type="EMBL" id="KX008963">
    <property type="protein sequence ID" value="AOM63462.1"/>
    <property type="molecule type" value="Genomic_DNA"/>
</dbReference>
<keyword evidence="3" id="KW-1185">Reference proteome</keyword>
<feature type="compositionally biased region" description="Basic residues" evidence="1">
    <location>
        <begin position="69"/>
        <end position="94"/>
    </location>
</feature>
<evidence type="ECO:0000313" key="3">
    <source>
        <dbReference type="Proteomes" id="UP000232488"/>
    </source>
</evidence>
<gene>
    <name evidence="2" type="primary">HaV53_ORF131</name>
</gene>
<proteinExistence type="predicted"/>